<organism evidence="3 4">
    <name type="scientific">Chryseobacterium carnipullorum</name>
    <dbReference type="NCBI Taxonomy" id="1124835"/>
    <lineage>
        <taxon>Bacteria</taxon>
        <taxon>Pseudomonadati</taxon>
        <taxon>Bacteroidota</taxon>
        <taxon>Flavobacteriia</taxon>
        <taxon>Flavobacteriales</taxon>
        <taxon>Weeksellaceae</taxon>
        <taxon>Chryseobacterium group</taxon>
        <taxon>Chryseobacterium</taxon>
    </lineage>
</organism>
<evidence type="ECO:0000259" key="1">
    <source>
        <dbReference type="Pfam" id="PF04986"/>
    </source>
</evidence>
<sequence length="430" mass="49701">MQSEVVGFEFVKSQNSSFEFNEDQRLEISKIQSAQPGSQPRYEVADVLNILGSKLENLGLNSWQLRTLFALKKCRTSALGGHIDACDECGNISISYNSCRNRHCPKCQGKNREKWIGSREAELLPVPYLHVVFTLPEVLNKTALHAPKMLYDILFESAWETLQTFGENRGLKMGMIAVLHTWGQDLSLHPHLHCIVPGGGVDENGVWKNIRSDGNFLFPVKALSKVFRAKFCEKLKVRLSLKCNKNQTENDENQFENRKNEAETYEKLRQKLWEKPWVVFAKKPFGSPKSVVEYLGRYTHKIAISNQRIRKVDAENVTFSYKDYRQKGIKKQMVLSHEEFIRRFAMHILPKRFVKIRHYGFLSSTWKRMKLKNLQQNLGIQPKEKLPPKAFQPKCTCCKIGNLVTIATFDLRGPPSWFLEMSQNYETPKI</sequence>
<evidence type="ECO:0000313" key="4">
    <source>
        <dbReference type="Proteomes" id="UP000255224"/>
    </source>
</evidence>
<protein>
    <submittedName>
        <fullName evidence="3">Transposase</fullName>
    </submittedName>
</protein>
<evidence type="ECO:0000313" key="3">
    <source>
        <dbReference type="EMBL" id="STC94471.1"/>
    </source>
</evidence>
<evidence type="ECO:0000259" key="2">
    <source>
        <dbReference type="Pfam" id="PF14319"/>
    </source>
</evidence>
<dbReference type="Pfam" id="PF04986">
    <property type="entry name" value="Y2_Tnp"/>
    <property type="match status" value="1"/>
</dbReference>
<name>A0A376DS62_CHRCU</name>
<dbReference type="GO" id="GO:0003677">
    <property type="term" value="F:DNA binding"/>
    <property type="evidence" value="ECO:0007669"/>
    <property type="project" value="InterPro"/>
</dbReference>
<dbReference type="InterPro" id="IPR026889">
    <property type="entry name" value="Zn_Tnp"/>
</dbReference>
<dbReference type="GO" id="GO:0006313">
    <property type="term" value="P:DNA transposition"/>
    <property type="evidence" value="ECO:0007669"/>
    <property type="project" value="InterPro"/>
</dbReference>
<dbReference type="PANTHER" id="PTHR37023:SF1">
    <property type="entry name" value="ISSOD25 TRANSPOSASE TNPA_ISSOD25"/>
    <property type="match status" value="1"/>
</dbReference>
<feature type="domain" description="Transposase zinc-binding" evidence="2">
    <location>
        <begin position="59"/>
        <end position="135"/>
    </location>
</feature>
<dbReference type="PANTHER" id="PTHR37023">
    <property type="entry name" value="TRANSPOSASE"/>
    <property type="match status" value="1"/>
</dbReference>
<proteinExistence type="predicted"/>
<gene>
    <name evidence="3" type="ORF">NCTC13533_01594</name>
</gene>
<dbReference type="EMBL" id="UFVQ01000003">
    <property type="protein sequence ID" value="STC94471.1"/>
    <property type="molecule type" value="Genomic_DNA"/>
</dbReference>
<dbReference type="Pfam" id="PF14319">
    <property type="entry name" value="Zn_Tnp_IS91"/>
    <property type="match status" value="1"/>
</dbReference>
<dbReference type="GO" id="GO:0004803">
    <property type="term" value="F:transposase activity"/>
    <property type="evidence" value="ECO:0007669"/>
    <property type="project" value="InterPro"/>
</dbReference>
<accession>A0A376DS62</accession>
<dbReference type="AlphaFoldDB" id="A0A376DS62"/>
<dbReference type="NCBIfam" id="NF033538">
    <property type="entry name" value="transpos_IS91"/>
    <property type="match status" value="1"/>
</dbReference>
<reference evidence="3 4" key="1">
    <citation type="submission" date="2018-06" db="EMBL/GenBank/DDBJ databases">
        <authorList>
            <consortium name="Pathogen Informatics"/>
            <person name="Doyle S."/>
        </authorList>
    </citation>
    <scope>NUCLEOTIDE SEQUENCE [LARGE SCALE GENOMIC DNA]</scope>
    <source>
        <strain evidence="3 4">NCTC13533</strain>
    </source>
</reference>
<dbReference type="Proteomes" id="UP000255224">
    <property type="component" value="Unassembled WGS sequence"/>
</dbReference>
<dbReference type="InterPro" id="IPR054832">
    <property type="entry name" value="transpos_IS91"/>
</dbReference>
<dbReference type="InterPro" id="IPR007069">
    <property type="entry name" value="Transposase_32"/>
</dbReference>
<dbReference type="RefSeq" id="WP_228425972.1">
    <property type="nucleotide sequence ID" value="NZ_CP033920.1"/>
</dbReference>
<feature type="domain" description="Transposase IS801/IS1294" evidence="1">
    <location>
        <begin position="174"/>
        <end position="364"/>
    </location>
</feature>